<accession>A0AAD7LFV1</accession>
<evidence type="ECO:0000256" key="2">
    <source>
        <dbReference type="ARBA" id="ARBA00023157"/>
    </source>
</evidence>
<evidence type="ECO:0000256" key="4">
    <source>
        <dbReference type="SAM" id="SignalP"/>
    </source>
</evidence>
<feature type="chain" id="PRO_5041999726" evidence="4">
    <location>
        <begin position="25"/>
        <end position="120"/>
    </location>
</feature>
<keyword evidence="6" id="KW-0808">Transferase</keyword>
<feature type="domain" description="Bulb-type lectin" evidence="5">
    <location>
        <begin position="31"/>
        <end position="120"/>
    </location>
</feature>
<dbReference type="PROSITE" id="PS50927">
    <property type="entry name" value="BULB_LECTIN"/>
    <property type="match status" value="1"/>
</dbReference>
<dbReference type="InterPro" id="IPR001480">
    <property type="entry name" value="Bulb-type_lectin_dom"/>
</dbReference>
<keyword evidence="1 4" id="KW-0732">Signal</keyword>
<dbReference type="AlphaFoldDB" id="A0AAD7LFV1"/>
<keyword evidence="7" id="KW-1185">Reference proteome</keyword>
<dbReference type="EMBL" id="JARAOO010000009">
    <property type="protein sequence ID" value="KAJ7957414.1"/>
    <property type="molecule type" value="Genomic_DNA"/>
</dbReference>
<proteinExistence type="predicted"/>
<dbReference type="PANTHER" id="PTHR47976">
    <property type="entry name" value="G-TYPE LECTIN S-RECEPTOR-LIKE SERINE/THREONINE-PROTEIN KINASE SD2-5"/>
    <property type="match status" value="1"/>
</dbReference>
<dbReference type="InterPro" id="IPR036426">
    <property type="entry name" value="Bulb-type_lectin_dom_sf"/>
</dbReference>
<keyword evidence="3" id="KW-0325">Glycoprotein</keyword>
<sequence>MAFALLPIFLCLLTLLPIFLVAQAQSSDNFTMGASHTASGINSAWLISPSGDFAFGFQHPVEDKDLFFLTIWYAKIPEKTVVWFSSRDNPAPRGSKVELTADRGLVLTAPNGSELWKTEP</sequence>
<comment type="caution">
    <text evidence="6">The sequence shown here is derived from an EMBL/GenBank/DDBJ whole genome shotgun (WGS) entry which is preliminary data.</text>
</comment>
<keyword evidence="2" id="KW-1015">Disulfide bond</keyword>
<dbReference type="Gene3D" id="2.90.10.10">
    <property type="entry name" value="Bulb-type lectin domain"/>
    <property type="match status" value="1"/>
</dbReference>
<dbReference type="Proteomes" id="UP001163823">
    <property type="component" value="Chromosome 9"/>
</dbReference>
<feature type="signal peptide" evidence="4">
    <location>
        <begin position="1"/>
        <end position="24"/>
    </location>
</feature>
<dbReference type="InterPro" id="IPR051343">
    <property type="entry name" value="G-type_lectin_kinases/EP1-like"/>
</dbReference>
<dbReference type="SUPFAM" id="SSF51110">
    <property type="entry name" value="alpha-D-mannose-specific plant lectins"/>
    <property type="match status" value="1"/>
</dbReference>
<evidence type="ECO:0000313" key="7">
    <source>
        <dbReference type="Proteomes" id="UP001163823"/>
    </source>
</evidence>
<name>A0AAD7LFV1_QUISA</name>
<keyword evidence="6" id="KW-0418">Kinase</keyword>
<organism evidence="6 7">
    <name type="scientific">Quillaja saponaria</name>
    <name type="common">Soap bark tree</name>
    <dbReference type="NCBI Taxonomy" id="32244"/>
    <lineage>
        <taxon>Eukaryota</taxon>
        <taxon>Viridiplantae</taxon>
        <taxon>Streptophyta</taxon>
        <taxon>Embryophyta</taxon>
        <taxon>Tracheophyta</taxon>
        <taxon>Spermatophyta</taxon>
        <taxon>Magnoliopsida</taxon>
        <taxon>eudicotyledons</taxon>
        <taxon>Gunneridae</taxon>
        <taxon>Pentapetalae</taxon>
        <taxon>rosids</taxon>
        <taxon>fabids</taxon>
        <taxon>Fabales</taxon>
        <taxon>Quillajaceae</taxon>
        <taxon>Quillaja</taxon>
    </lineage>
</organism>
<evidence type="ECO:0000313" key="6">
    <source>
        <dbReference type="EMBL" id="KAJ7957414.1"/>
    </source>
</evidence>
<gene>
    <name evidence="6" type="ORF">O6P43_023722</name>
</gene>
<evidence type="ECO:0000256" key="1">
    <source>
        <dbReference type="ARBA" id="ARBA00022729"/>
    </source>
</evidence>
<dbReference type="GO" id="GO:0016301">
    <property type="term" value="F:kinase activity"/>
    <property type="evidence" value="ECO:0007669"/>
    <property type="project" value="UniProtKB-KW"/>
</dbReference>
<evidence type="ECO:0000259" key="5">
    <source>
        <dbReference type="PROSITE" id="PS50927"/>
    </source>
</evidence>
<evidence type="ECO:0000256" key="3">
    <source>
        <dbReference type="ARBA" id="ARBA00023180"/>
    </source>
</evidence>
<dbReference type="PANTHER" id="PTHR47976:SF15">
    <property type="entry name" value="G-TYPE LECTIN S-RECEPTOR-LIKE SERINE_THREONINE-PROTEIN KINASE RLK1"/>
    <property type="match status" value="1"/>
</dbReference>
<reference evidence="6" key="1">
    <citation type="journal article" date="2023" name="Science">
        <title>Elucidation of the pathway for biosynthesis of saponin adjuvants from the soapbark tree.</title>
        <authorList>
            <person name="Reed J."/>
            <person name="Orme A."/>
            <person name="El-Demerdash A."/>
            <person name="Owen C."/>
            <person name="Martin L.B.B."/>
            <person name="Misra R.C."/>
            <person name="Kikuchi S."/>
            <person name="Rejzek M."/>
            <person name="Martin A.C."/>
            <person name="Harkess A."/>
            <person name="Leebens-Mack J."/>
            <person name="Louveau T."/>
            <person name="Stephenson M.J."/>
            <person name="Osbourn A."/>
        </authorList>
    </citation>
    <scope>NUCLEOTIDE SEQUENCE</scope>
    <source>
        <strain evidence="6">S10</strain>
    </source>
</reference>
<protein>
    <submittedName>
        <fullName evidence="6">G-type lectin S-receptor-like serine/threonine-protein kinase</fullName>
    </submittedName>
</protein>
<dbReference type="KEGG" id="qsa:O6P43_023722"/>